<dbReference type="CDD" id="cd00875">
    <property type="entry name" value="RNA_Cyclase_Class_I"/>
    <property type="match status" value="1"/>
</dbReference>
<dbReference type="GO" id="GO:0004521">
    <property type="term" value="F:RNA endonuclease activity"/>
    <property type="evidence" value="ECO:0007669"/>
    <property type="project" value="TreeGrafter"/>
</dbReference>
<gene>
    <name evidence="7" type="ORF">BB561_000442</name>
</gene>
<accession>A0A2T9YZ36</accession>
<dbReference type="STRING" id="133385.A0A2T9YZ36"/>
<keyword evidence="8" id="KW-1185">Reference proteome</keyword>
<dbReference type="Gene3D" id="3.65.10.20">
    <property type="entry name" value="RNA 3'-terminal phosphate cyclase domain"/>
    <property type="match status" value="1"/>
</dbReference>
<reference evidence="7 8" key="1">
    <citation type="journal article" date="2018" name="MBio">
        <title>Comparative Genomics Reveals the Core Gene Toolbox for the Fungus-Insect Symbiosis.</title>
        <authorList>
            <person name="Wang Y."/>
            <person name="Stata M."/>
            <person name="Wang W."/>
            <person name="Stajich J.E."/>
            <person name="White M.M."/>
            <person name="Moncalvo J.M."/>
        </authorList>
    </citation>
    <scope>NUCLEOTIDE SEQUENCE [LARGE SCALE GENOMIC DNA]</scope>
    <source>
        <strain evidence="7 8">SWE-8-4</strain>
    </source>
</reference>
<dbReference type="AlphaFoldDB" id="A0A2T9YZ36"/>
<dbReference type="FunFam" id="3.30.360.20:FF:000001">
    <property type="entry name" value="RNA terminal phosphate cyclase-like 1"/>
    <property type="match status" value="1"/>
</dbReference>
<dbReference type="InterPro" id="IPR016443">
    <property type="entry name" value="RNA3'_term_phos_cyc_type_2"/>
</dbReference>
<comment type="caution">
    <text evidence="7">The sequence shown here is derived from an EMBL/GenBank/DDBJ whole genome shotgun (WGS) entry which is preliminary data.</text>
</comment>
<evidence type="ECO:0000259" key="6">
    <source>
        <dbReference type="Pfam" id="PF05189"/>
    </source>
</evidence>
<dbReference type="GO" id="GO:0005730">
    <property type="term" value="C:nucleolus"/>
    <property type="evidence" value="ECO:0007669"/>
    <property type="project" value="UniProtKB-SubCell"/>
</dbReference>
<sequence length="361" mass="39148">MISSKPIKKFQGYVGFRQRVAMSLLSNTPMRIDEIRSDTDSPGLKDFEISILQIAEKLTNGTVIDISYTGTSIVMKPGTLIGGKIIQNCAISRGLGYYLEFIISLAPFSKNTTTAILQGVTNNSVDISVDCIRTVTLPLLSKFNINSGIELKINKRGAEPLGGGEVKLTFPSVKNISSMVFTDTGYVQKIRGISYSTKVSPQTANRMVESARSILNQFTPNIYIYTDVYSGKESGLSPGYGLALVAESTTGALFSTELCAVAGSTPEDLGKQCANQLLAEINKGGCFDSSHQWLVLLLMVLSSQDVSKTSFGKLNKFTVDYLRDINTFFNTTFKIQPNSENDTISMACVGIGYSNTNKSIA</sequence>
<dbReference type="GO" id="GO:0000479">
    <property type="term" value="P:endonucleolytic cleavage of tricistronic rRNA transcript (SSU-rRNA, 5.8S rRNA, LSU-rRNA)"/>
    <property type="evidence" value="ECO:0007669"/>
    <property type="project" value="TreeGrafter"/>
</dbReference>
<dbReference type="Gene3D" id="3.30.360.20">
    <property type="entry name" value="RNA 3'-terminal phosphate cyclase, insert domain"/>
    <property type="match status" value="1"/>
</dbReference>
<dbReference type="InterPro" id="IPR023797">
    <property type="entry name" value="RNA3'_phos_cyclase_dom"/>
</dbReference>
<dbReference type="PANTHER" id="PTHR11096">
    <property type="entry name" value="RNA 3' TERMINAL PHOSPHATE CYCLASE"/>
    <property type="match status" value="1"/>
</dbReference>
<dbReference type="Pfam" id="PF05189">
    <property type="entry name" value="RTC_insert"/>
    <property type="match status" value="1"/>
</dbReference>
<comment type="similarity">
    <text evidence="2">Belongs to the RNA 3'-terminal cyclase family. Type 2 subfamily.</text>
</comment>
<dbReference type="PANTHER" id="PTHR11096:SF1">
    <property type="entry name" value="RNA 3'-TERMINAL PHOSPHATE CYCLASE-LIKE PROTEIN"/>
    <property type="match status" value="1"/>
</dbReference>
<evidence type="ECO:0000256" key="2">
    <source>
        <dbReference type="ARBA" id="ARBA00007089"/>
    </source>
</evidence>
<dbReference type="InterPro" id="IPR037136">
    <property type="entry name" value="RNA3'_phos_cyclase_dom_sf"/>
</dbReference>
<evidence type="ECO:0000256" key="1">
    <source>
        <dbReference type="ARBA" id="ARBA00004604"/>
    </source>
</evidence>
<dbReference type="Proteomes" id="UP000245383">
    <property type="component" value="Unassembled WGS sequence"/>
</dbReference>
<dbReference type="NCBIfam" id="TIGR03400">
    <property type="entry name" value="18S_RNA_Rcl1p"/>
    <property type="match status" value="1"/>
</dbReference>
<dbReference type="InterPro" id="IPR013792">
    <property type="entry name" value="RNA3'P_cycl/enolpyr_Trfase_a/b"/>
</dbReference>
<keyword evidence="3" id="KW-0690">Ribosome biogenesis</keyword>
<evidence type="ECO:0000313" key="7">
    <source>
        <dbReference type="EMBL" id="PVU97615.1"/>
    </source>
</evidence>
<evidence type="ECO:0000256" key="3">
    <source>
        <dbReference type="ARBA" id="ARBA00022517"/>
    </source>
</evidence>
<dbReference type="InterPro" id="IPR020719">
    <property type="entry name" value="RNA3'_term_phos_cycl-like_CS"/>
</dbReference>
<dbReference type="Pfam" id="PF01137">
    <property type="entry name" value="RTC"/>
    <property type="match status" value="1"/>
</dbReference>
<dbReference type="EMBL" id="MBFR01000009">
    <property type="protein sequence ID" value="PVU97615.1"/>
    <property type="molecule type" value="Genomic_DNA"/>
</dbReference>
<protein>
    <recommendedName>
        <fullName evidence="9">18S rRNA biogenesis protein RCL1</fullName>
    </recommendedName>
</protein>
<dbReference type="InterPro" id="IPR036553">
    <property type="entry name" value="RPTC_insert"/>
</dbReference>
<dbReference type="InterPro" id="IPR013791">
    <property type="entry name" value="RNA3'-term_phos_cycl_insert"/>
</dbReference>
<dbReference type="SUPFAM" id="SSF55205">
    <property type="entry name" value="EPT/RTPC-like"/>
    <property type="match status" value="1"/>
</dbReference>
<feature type="domain" description="RNA 3'-terminal phosphate cyclase insert" evidence="6">
    <location>
        <begin position="182"/>
        <end position="281"/>
    </location>
</feature>
<dbReference type="InterPro" id="IPR000228">
    <property type="entry name" value="RNA3'_term_phos_cyc"/>
</dbReference>
<dbReference type="OrthoDB" id="1911237at2759"/>
<evidence type="ECO:0008006" key="9">
    <source>
        <dbReference type="Google" id="ProtNLM"/>
    </source>
</evidence>
<name>A0A2T9YZ36_9FUNG</name>
<feature type="domain" description="RNA 3'-terminal phosphate cyclase" evidence="5">
    <location>
        <begin position="9"/>
        <end position="335"/>
    </location>
</feature>
<evidence type="ECO:0000256" key="4">
    <source>
        <dbReference type="ARBA" id="ARBA00023242"/>
    </source>
</evidence>
<keyword evidence="4" id="KW-0539">Nucleus</keyword>
<evidence type="ECO:0000313" key="8">
    <source>
        <dbReference type="Proteomes" id="UP000245383"/>
    </source>
</evidence>
<organism evidence="7 8">
    <name type="scientific">Smittium simulii</name>
    <dbReference type="NCBI Taxonomy" id="133385"/>
    <lineage>
        <taxon>Eukaryota</taxon>
        <taxon>Fungi</taxon>
        <taxon>Fungi incertae sedis</taxon>
        <taxon>Zoopagomycota</taxon>
        <taxon>Kickxellomycotina</taxon>
        <taxon>Harpellomycetes</taxon>
        <taxon>Harpellales</taxon>
        <taxon>Legeriomycetaceae</taxon>
        <taxon>Smittium</taxon>
    </lineage>
</organism>
<evidence type="ECO:0000259" key="5">
    <source>
        <dbReference type="Pfam" id="PF01137"/>
    </source>
</evidence>
<comment type="subcellular location">
    <subcellularLocation>
        <location evidence="1">Nucleus</location>
        <location evidence="1">Nucleolus</location>
    </subcellularLocation>
</comment>
<proteinExistence type="inferred from homology"/>
<dbReference type="PROSITE" id="PS01287">
    <property type="entry name" value="RTC"/>
    <property type="match status" value="1"/>
</dbReference>